<comment type="caution">
    <text evidence="3">The sequence shown here is derived from an EMBL/GenBank/DDBJ whole genome shotgun (WGS) entry which is preliminary data.</text>
</comment>
<dbReference type="Proteomes" id="UP000239494">
    <property type="component" value="Unassembled WGS sequence"/>
</dbReference>
<evidence type="ECO:0000256" key="1">
    <source>
        <dbReference type="SAM" id="Phobius"/>
    </source>
</evidence>
<keyword evidence="1" id="KW-1133">Transmembrane helix</keyword>
<feature type="domain" description="Acyltransferase 3" evidence="2">
    <location>
        <begin position="21"/>
        <end position="350"/>
    </location>
</feature>
<gene>
    <name evidence="3" type="ORF">CLV43_106464</name>
</gene>
<feature type="transmembrane region" description="Helical" evidence="1">
    <location>
        <begin position="234"/>
        <end position="257"/>
    </location>
</feature>
<keyword evidence="1" id="KW-0472">Membrane</keyword>
<feature type="transmembrane region" description="Helical" evidence="1">
    <location>
        <begin position="178"/>
        <end position="195"/>
    </location>
</feature>
<accession>A0A2T0T511</accession>
<feature type="transmembrane region" description="Helical" evidence="1">
    <location>
        <begin position="23"/>
        <end position="41"/>
    </location>
</feature>
<evidence type="ECO:0000259" key="2">
    <source>
        <dbReference type="Pfam" id="PF01757"/>
    </source>
</evidence>
<keyword evidence="1" id="KW-0812">Transmembrane</keyword>
<evidence type="ECO:0000313" key="4">
    <source>
        <dbReference type="Proteomes" id="UP000239494"/>
    </source>
</evidence>
<keyword evidence="4" id="KW-1185">Reference proteome</keyword>
<dbReference type="Pfam" id="PF01757">
    <property type="entry name" value="Acyl_transf_3"/>
    <property type="match status" value="1"/>
</dbReference>
<feature type="transmembrane region" description="Helical" evidence="1">
    <location>
        <begin position="207"/>
        <end position="225"/>
    </location>
</feature>
<feature type="transmembrane region" description="Helical" evidence="1">
    <location>
        <begin position="53"/>
        <end position="80"/>
    </location>
</feature>
<dbReference type="AlphaFoldDB" id="A0A2T0T511"/>
<proteinExistence type="predicted"/>
<name>A0A2T0T511_9PSEU</name>
<evidence type="ECO:0000313" key="3">
    <source>
        <dbReference type="EMBL" id="PRY40723.1"/>
    </source>
</evidence>
<dbReference type="GO" id="GO:0016747">
    <property type="term" value="F:acyltransferase activity, transferring groups other than amino-acyl groups"/>
    <property type="evidence" value="ECO:0007669"/>
    <property type="project" value="InterPro"/>
</dbReference>
<feature type="transmembrane region" description="Helical" evidence="1">
    <location>
        <begin position="334"/>
        <end position="352"/>
    </location>
</feature>
<feature type="transmembrane region" description="Helical" evidence="1">
    <location>
        <begin position="101"/>
        <end position="119"/>
    </location>
</feature>
<dbReference type="GO" id="GO:0000271">
    <property type="term" value="P:polysaccharide biosynthetic process"/>
    <property type="evidence" value="ECO:0007669"/>
    <property type="project" value="TreeGrafter"/>
</dbReference>
<reference evidence="3 4" key="1">
    <citation type="submission" date="2018-03" db="EMBL/GenBank/DDBJ databases">
        <title>Genomic Encyclopedia of Archaeal and Bacterial Type Strains, Phase II (KMG-II): from individual species to whole genera.</title>
        <authorList>
            <person name="Goeker M."/>
        </authorList>
    </citation>
    <scope>NUCLEOTIDE SEQUENCE [LARGE SCALE GENOMIC DNA]</scope>
    <source>
        <strain evidence="3 4">DSM 44720</strain>
    </source>
</reference>
<dbReference type="OrthoDB" id="5242306at2"/>
<dbReference type="InterPro" id="IPR050879">
    <property type="entry name" value="Acyltransferase_3"/>
</dbReference>
<feature type="transmembrane region" description="Helical" evidence="1">
    <location>
        <begin position="263"/>
        <end position="285"/>
    </location>
</feature>
<dbReference type="GO" id="GO:0016020">
    <property type="term" value="C:membrane"/>
    <property type="evidence" value="ECO:0007669"/>
    <property type="project" value="TreeGrafter"/>
</dbReference>
<feature type="transmembrane region" description="Helical" evidence="1">
    <location>
        <begin position="292"/>
        <end position="314"/>
    </location>
</feature>
<protein>
    <submittedName>
        <fullName evidence="3">Peptidoglycan/LPS O-acetylase OafA/YrhL</fullName>
    </submittedName>
</protein>
<dbReference type="EMBL" id="PVTF01000006">
    <property type="protein sequence ID" value="PRY40723.1"/>
    <property type="molecule type" value="Genomic_DNA"/>
</dbReference>
<feature type="transmembrane region" description="Helical" evidence="1">
    <location>
        <begin position="151"/>
        <end position="171"/>
    </location>
</feature>
<dbReference type="InterPro" id="IPR002656">
    <property type="entry name" value="Acyl_transf_3_dom"/>
</dbReference>
<organism evidence="3 4">
    <name type="scientific">Umezawaea tangerina</name>
    <dbReference type="NCBI Taxonomy" id="84725"/>
    <lineage>
        <taxon>Bacteria</taxon>
        <taxon>Bacillati</taxon>
        <taxon>Actinomycetota</taxon>
        <taxon>Actinomycetes</taxon>
        <taxon>Pseudonocardiales</taxon>
        <taxon>Pseudonocardiaceae</taxon>
        <taxon>Umezawaea</taxon>
    </lineage>
</organism>
<sequence length="380" mass="40974">MTAGVGTGTVAAPARARLSHLDGVRAVAALYVVLHHIWFTVYPTYPVNTGPVFLGWLLYGHLAVAVFIVVSGFSLTVAPARRGYRLGGVARFLRRRAWRILPPYWAALGLSVLVFGLVTPELTGRAITLKGVVAHFFLVQDVVDSPKPNGAFWSIAIEWQIYFLFPLVLLLRRRIGPLWMVVVSTAAVVAAQLVGENVGPLDGVLNLTPQFLALFVFGVAAAMVLEEGRTAPRWLGAVGVACFAAFVVLAAVFGSVWVDRGYFWIDLLVGVGTAAVLAMLAGGGFAPLRAVLASRVLSGVGLFSYSVYLVHLPLLWLVDHFLVSALVDDPLPRFGLLLALGTAAVLGGSYLFHRVFERPFMENRSLAEVTAAIRGRRVTT</sequence>
<dbReference type="RefSeq" id="WP_106189232.1">
    <property type="nucleotide sequence ID" value="NZ_PVTF01000006.1"/>
</dbReference>
<dbReference type="PANTHER" id="PTHR23028:SF131">
    <property type="entry name" value="BLR2367 PROTEIN"/>
    <property type="match status" value="1"/>
</dbReference>
<dbReference type="PANTHER" id="PTHR23028">
    <property type="entry name" value="ACETYLTRANSFERASE"/>
    <property type="match status" value="1"/>
</dbReference>